<sequence>MGPPTGATQRRQALLWFIVGDVFCQECLPLMASECADSKIDEAVHLHGLHLVLSWRKESSVGFLMGSLRMQEEAKFVSQCVSALGCGSHYEFGIEDLCLAKFRLDMHELGERHWCSWEDTVELYGRLTNCTNLVAFKLGCFWPNKLVDDFFIRVHKHYFQDCSLSGRLLKDPPNRILGPFIVVPILVTLLMTGLVVWRSKRSEGIV</sequence>
<evidence type="ECO:0000256" key="12">
    <source>
        <dbReference type="ARBA" id="ARBA00049570"/>
    </source>
</evidence>
<dbReference type="GO" id="GO:0043235">
    <property type="term" value="C:receptor complex"/>
    <property type="evidence" value="ECO:0007669"/>
    <property type="project" value="TreeGrafter"/>
</dbReference>
<dbReference type="GO" id="GO:0008277">
    <property type="term" value="P:regulation of G protein-coupled receptor signaling pathway"/>
    <property type="evidence" value="ECO:0007669"/>
    <property type="project" value="InterPro"/>
</dbReference>
<feature type="transmembrane region" description="Helical" evidence="14">
    <location>
        <begin position="176"/>
        <end position="197"/>
    </location>
</feature>
<dbReference type="GO" id="GO:0009986">
    <property type="term" value="C:cell surface"/>
    <property type="evidence" value="ECO:0007669"/>
    <property type="project" value="TreeGrafter"/>
</dbReference>
<accession>A0AAQ4Q0P1</accession>
<dbReference type="Ensembl" id="ENSGACT00000042484.1">
    <property type="protein sequence ID" value="ENSGACP00000044734.1"/>
    <property type="gene ID" value="ENSGACG00000032740.1"/>
</dbReference>
<evidence type="ECO:0000256" key="4">
    <source>
        <dbReference type="ARBA" id="ARBA00022475"/>
    </source>
</evidence>
<protein>
    <recommendedName>
        <fullName evidence="11">Receptor activity-modifying protein 1</fullName>
    </recommendedName>
</protein>
<evidence type="ECO:0000256" key="13">
    <source>
        <dbReference type="ARBA" id="ARBA00049674"/>
    </source>
</evidence>
<evidence type="ECO:0000256" key="1">
    <source>
        <dbReference type="ARBA" id="ARBA00004251"/>
    </source>
</evidence>
<keyword evidence="4" id="KW-1003">Cell membrane</keyword>
<dbReference type="GO" id="GO:0072659">
    <property type="term" value="P:protein localization to plasma membrane"/>
    <property type="evidence" value="ECO:0007669"/>
    <property type="project" value="TreeGrafter"/>
</dbReference>
<keyword evidence="7 14" id="KW-1133">Transmembrane helix</keyword>
<dbReference type="GO" id="GO:0032870">
    <property type="term" value="P:cellular response to hormone stimulus"/>
    <property type="evidence" value="ECO:0007669"/>
    <property type="project" value="TreeGrafter"/>
</dbReference>
<evidence type="ECO:0000256" key="3">
    <source>
        <dbReference type="ARBA" id="ARBA00022448"/>
    </source>
</evidence>
<dbReference type="GO" id="GO:0006816">
    <property type="term" value="P:calcium ion transport"/>
    <property type="evidence" value="ECO:0007669"/>
    <property type="project" value="TreeGrafter"/>
</dbReference>
<dbReference type="GO" id="GO:0031623">
    <property type="term" value="P:receptor internalization"/>
    <property type="evidence" value="ECO:0007669"/>
    <property type="project" value="TreeGrafter"/>
</dbReference>
<keyword evidence="9" id="KW-1015">Disulfide bond</keyword>
<comment type="function">
    <text evidence="12">Accessory protein that interacts with and modulates the function of G-protein coupled receptors including calcitonin gene-related peptide type 1 receptor (CALCRL) and calcitonin receptor (CALCR). Required for the transport of CALCRL to the plasma membrane. Together with CALCRL, form the receptor complex for the calcitonin gene-related peptides CGRP1/CALCA and CGRP2/CALCB. Together with CALCR, form the AMYR1 receptor complex for amylin/IAPP and CGRP1/CALCA.</text>
</comment>
<reference evidence="16 17" key="1">
    <citation type="journal article" date="2021" name="G3 (Bethesda)">
        <title>Improved contiguity of the threespine stickleback genome using long-read sequencing.</title>
        <authorList>
            <person name="Nath S."/>
            <person name="Shaw D.E."/>
            <person name="White M.A."/>
        </authorList>
    </citation>
    <scope>NUCLEOTIDE SEQUENCE [LARGE SCALE GENOMIC DNA]</scope>
    <source>
        <strain evidence="16 17">Lake Benthic</strain>
    </source>
</reference>
<keyword evidence="10" id="KW-0675">Receptor</keyword>
<evidence type="ECO:0000256" key="8">
    <source>
        <dbReference type="ARBA" id="ARBA00023136"/>
    </source>
</evidence>
<evidence type="ECO:0000256" key="5">
    <source>
        <dbReference type="ARBA" id="ARBA00022692"/>
    </source>
</evidence>
<dbReference type="GO" id="GO:0015026">
    <property type="term" value="F:coreceptor activity"/>
    <property type="evidence" value="ECO:0007669"/>
    <property type="project" value="InterPro"/>
</dbReference>
<keyword evidence="5 14" id="KW-0812">Transmembrane</keyword>
<evidence type="ECO:0000256" key="9">
    <source>
        <dbReference type="ARBA" id="ARBA00023157"/>
    </source>
</evidence>
<dbReference type="GO" id="GO:0006886">
    <property type="term" value="P:intracellular protein transport"/>
    <property type="evidence" value="ECO:0007669"/>
    <property type="project" value="InterPro"/>
</dbReference>
<reference evidence="16" key="2">
    <citation type="submission" date="2025-08" db="UniProtKB">
        <authorList>
            <consortium name="Ensembl"/>
        </authorList>
    </citation>
    <scope>IDENTIFICATION</scope>
</reference>
<feature type="chain" id="PRO_5042826413" description="Receptor activity-modifying protein 1" evidence="15">
    <location>
        <begin position="25"/>
        <end position="206"/>
    </location>
</feature>
<comment type="similarity">
    <text evidence="2">Belongs to the RAMP family.</text>
</comment>
<keyword evidence="3" id="KW-0813">Transport</keyword>
<dbReference type="GeneTree" id="ENSGT00940000159224"/>
<proteinExistence type="inferred from homology"/>
<evidence type="ECO:0000313" key="17">
    <source>
        <dbReference type="Proteomes" id="UP000007635"/>
    </source>
</evidence>
<organism evidence="16 17">
    <name type="scientific">Gasterosteus aculeatus aculeatus</name>
    <name type="common">three-spined stickleback</name>
    <dbReference type="NCBI Taxonomy" id="481459"/>
    <lineage>
        <taxon>Eukaryota</taxon>
        <taxon>Metazoa</taxon>
        <taxon>Chordata</taxon>
        <taxon>Craniata</taxon>
        <taxon>Vertebrata</taxon>
        <taxon>Euteleostomi</taxon>
        <taxon>Actinopterygii</taxon>
        <taxon>Neopterygii</taxon>
        <taxon>Teleostei</taxon>
        <taxon>Neoteleostei</taxon>
        <taxon>Acanthomorphata</taxon>
        <taxon>Eupercaria</taxon>
        <taxon>Perciformes</taxon>
        <taxon>Cottioidei</taxon>
        <taxon>Gasterosteales</taxon>
        <taxon>Gasterosteidae</taxon>
        <taxon>Gasterosteus</taxon>
    </lineage>
</organism>
<dbReference type="InterPro" id="IPR006985">
    <property type="entry name" value="RAMP"/>
</dbReference>
<dbReference type="AlphaFoldDB" id="A0AAQ4Q0P1"/>
<dbReference type="Proteomes" id="UP000007635">
    <property type="component" value="Chromosome XVI"/>
</dbReference>
<dbReference type="GO" id="GO:0007186">
    <property type="term" value="P:G protein-coupled receptor signaling pathway"/>
    <property type="evidence" value="ECO:0007669"/>
    <property type="project" value="TreeGrafter"/>
</dbReference>
<evidence type="ECO:0000256" key="2">
    <source>
        <dbReference type="ARBA" id="ARBA00007087"/>
    </source>
</evidence>
<evidence type="ECO:0000256" key="14">
    <source>
        <dbReference type="SAM" id="Phobius"/>
    </source>
</evidence>
<evidence type="ECO:0000256" key="7">
    <source>
        <dbReference type="ARBA" id="ARBA00022989"/>
    </source>
</evidence>
<dbReference type="GO" id="GO:0005886">
    <property type="term" value="C:plasma membrane"/>
    <property type="evidence" value="ECO:0007669"/>
    <property type="project" value="UniProtKB-SubCell"/>
</dbReference>
<evidence type="ECO:0000256" key="11">
    <source>
        <dbReference type="ARBA" id="ARBA00041071"/>
    </source>
</evidence>
<evidence type="ECO:0000256" key="15">
    <source>
        <dbReference type="SAM" id="SignalP"/>
    </source>
</evidence>
<dbReference type="PANTHER" id="PTHR14076">
    <property type="entry name" value="RECEPTOR ACTIVITY MODIFYING PROTEIN RAMP"/>
    <property type="match status" value="1"/>
</dbReference>
<dbReference type="Gene3D" id="1.10.150.510">
    <property type="entry name" value="Receptor activity modifying family"/>
    <property type="match status" value="1"/>
</dbReference>
<evidence type="ECO:0000256" key="10">
    <source>
        <dbReference type="ARBA" id="ARBA00023170"/>
    </source>
</evidence>
<evidence type="ECO:0000313" key="16">
    <source>
        <dbReference type="Ensembl" id="ENSGACP00000044734.1"/>
    </source>
</evidence>
<comment type="subcellular location">
    <subcellularLocation>
        <location evidence="1">Cell membrane</location>
        <topology evidence="1">Single-pass type I membrane protein</topology>
    </subcellularLocation>
</comment>
<comment type="subunit">
    <text evidence="13">Heterodimer of CALCRL and RAMP1; the interaction induces allosteric modulation of CALCRL function and CGRP1/CALCA and CGRP2/CALCB ligand specificity. Heterodimer of CALCR and RAMP1; interaction forms the AMYR1 receptor complex for amylin/IAPP and CGRP1/CALCA ligands.</text>
</comment>
<name>A0AAQ4Q0P1_GASAC</name>
<reference evidence="16" key="3">
    <citation type="submission" date="2025-09" db="UniProtKB">
        <authorList>
            <consortium name="Ensembl"/>
        </authorList>
    </citation>
    <scope>IDENTIFICATION</scope>
</reference>
<keyword evidence="8 14" id="KW-0472">Membrane</keyword>
<feature type="signal peptide" evidence="15">
    <location>
        <begin position="1"/>
        <end position="24"/>
    </location>
</feature>
<evidence type="ECO:0000256" key="6">
    <source>
        <dbReference type="ARBA" id="ARBA00022729"/>
    </source>
</evidence>
<keyword evidence="6 15" id="KW-0732">Signal</keyword>
<keyword evidence="17" id="KW-1185">Reference proteome</keyword>
<dbReference type="InterPro" id="IPR038126">
    <property type="entry name" value="RAMP_sf"/>
</dbReference>
<dbReference type="Pfam" id="PF04901">
    <property type="entry name" value="RAMP"/>
    <property type="match status" value="1"/>
</dbReference>
<dbReference type="PANTHER" id="PTHR14076:SF3">
    <property type="entry name" value="RECEPTOR ACTIVITY-MODIFYING PROTEIN 1"/>
    <property type="match status" value="1"/>
</dbReference>